<feature type="region of interest" description="Disordered" evidence="7">
    <location>
        <begin position="66"/>
        <end position="170"/>
    </location>
</feature>
<feature type="compositionally biased region" description="Low complexity" evidence="7">
    <location>
        <begin position="78"/>
        <end position="91"/>
    </location>
</feature>
<keyword evidence="5" id="KW-0067">ATP-binding</keyword>
<organism evidence="10 11">
    <name type="scientific">Toxocara canis</name>
    <name type="common">Canine roundworm</name>
    <dbReference type="NCBI Taxonomy" id="6265"/>
    <lineage>
        <taxon>Eukaryota</taxon>
        <taxon>Metazoa</taxon>
        <taxon>Ecdysozoa</taxon>
        <taxon>Nematoda</taxon>
        <taxon>Chromadorea</taxon>
        <taxon>Rhabditida</taxon>
        <taxon>Spirurina</taxon>
        <taxon>Ascaridomorpha</taxon>
        <taxon>Ascaridoidea</taxon>
        <taxon>Toxocaridae</taxon>
        <taxon>Toxocara</taxon>
    </lineage>
</organism>
<feature type="domain" description="TcmA/NAT10 helicase" evidence="8">
    <location>
        <begin position="248"/>
        <end position="330"/>
    </location>
</feature>
<evidence type="ECO:0000256" key="7">
    <source>
        <dbReference type="SAM" id="MobiDB-lite"/>
    </source>
</evidence>
<feature type="region of interest" description="Disordered" evidence="7">
    <location>
        <begin position="605"/>
        <end position="637"/>
    </location>
</feature>
<name>A0A0B2VXE3_TOXCA</name>
<dbReference type="PANTHER" id="PTHR10925:SF5">
    <property type="entry name" value="RNA CYTIDINE ACETYLTRANSFERASE"/>
    <property type="match status" value="1"/>
</dbReference>
<dbReference type="EMBL" id="JPKZ01000645">
    <property type="protein sequence ID" value="KHN86104.1"/>
    <property type="molecule type" value="Genomic_DNA"/>
</dbReference>
<proteinExistence type="predicted"/>
<evidence type="ECO:0000259" key="8">
    <source>
        <dbReference type="Pfam" id="PF05127"/>
    </source>
</evidence>
<dbReference type="InterPro" id="IPR007807">
    <property type="entry name" value="TcmA/NAT10_helicase"/>
</dbReference>
<feature type="domain" description="N-acetyltransferase" evidence="9">
    <location>
        <begin position="371"/>
        <end position="415"/>
    </location>
</feature>
<dbReference type="Pfam" id="PF13718">
    <property type="entry name" value="GNAT_acetyltr_2"/>
    <property type="match status" value="1"/>
</dbReference>
<evidence type="ECO:0000313" key="11">
    <source>
        <dbReference type="Proteomes" id="UP000031036"/>
    </source>
</evidence>
<dbReference type="GO" id="GO:0000049">
    <property type="term" value="F:tRNA binding"/>
    <property type="evidence" value="ECO:0007669"/>
    <property type="project" value="TreeGrafter"/>
</dbReference>
<accession>A0A0B2VXE3</accession>
<dbReference type="InterPro" id="IPR032672">
    <property type="entry name" value="TmcA/NAT10/Kre33"/>
</dbReference>
<evidence type="ECO:0000256" key="5">
    <source>
        <dbReference type="ARBA" id="ARBA00022840"/>
    </source>
</evidence>
<evidence type="ECO:0000256" key="2">
    <source>
        <dbReference type="ARBA" id="ARBA00022679"/>
    </source>
</evidence>
<protein>
    <submittedName>
        <fullName evidence="10">N-acetyltransferase 10-like protein</fullName>
    </submittedName>
</protein>
<feature type="compositionally biased region" description="Polar residues" evidence="7">
    <location>
        <begin position="147"/>
        <end position="159"/>
    </location>
</feature>
<dbReference type="STRING" id="6265.A0A0B2VXE3"/>
<dbReference type="GO" id="GO:1904812">
    <property type="term" value="P:rRNA acetylation involved in maturation of SSU-rRNA"/>
    <property type="evidence" value="ECO:0007669"/>
    <property type="project" value="TreeGrafter"/>
</dbReference>
<dbReference type="GO" id="GO:0005730">
    <property type="term" value="C:nucleolus"/>
    <property type="evidence" value="ECO:0007669"/>
    <property type="project" value="UniProtKB-SubCell"/>
</dbReference>
<feature type="compositionally biased region" description="Polar residues" evidence="7">
    <location>
        <begin position="119"/>
        <end position="135"/>
    </location>
</feature>
<dbReference type="OrthoDB" id="5859844at2759"/>
<dbReference type="InterPro" id="IPR027417">
    <property type="entry name" value="P-loop_NTPase"/>
</dbReference>
<dbReference type="GO" id="GO:0005524">
    <property type="term" value="F:ATP binding"/>
    <property type="evidence" value="ECO:0007669"/>
    <property type="project" value="UniProtKB-KW"/>
</dbReference>
<dbReference type="InterPro" id="IPR000182">
    <property type="entry name" value="GNAT_dom"/>
</dbReference>
<dbReference type="Pfam" id="PF05127">
    <property type="entry name" value="NAT10_TcmA_helicase"/>
    <property type="match status" value="1"/>
</dbReference>
<feature type="compositionally biased region" description="Low complexity" evidence="7">
    <location>
        <begin position="504"/>
        <end position="518"/>
    </location>
</feature>
<dbReference type="GO" id="GO:0008033">
    <property type="term" value="P:tRNA processing"/>
    <property type="evidence" value="ECO:0007669"/>
    <property type="project" value="UniProtKB-KW"/>
</dbReference>
<keyword evidence="3" id="KW-0819">tRNA processing</keyword>
<keyword evidence="11" id="KW-1185">Reference proteome</keyword>
<dbReference type="AlphaFoldDB" id="A0A0B2VXE3"/>
<sequence>MAKGVKLIRTGLLSTSITRHCALCLRFTLLWHELPFASPSLPNPRQDQTQPLVQQHFRRDLLRLRAPSKSSTPGLDAQTLQQDQTQPLVQQHFRRDLLRLRGGMPPPPPAPPPPPPLHVSTSFLPSGGRSSTYSNRETRYTVPPPSKSSTPGLDAQTLQGHDDGLGNTSKRRANVQSVELWSIRWVVEVTMVVSCFVRCEHSSEGQVIADNAPEHFATIPATTSNINFPSSADYVCVYWCFSNKSSTKCAYLVFLASTINGYEGTGRSLSLKLLQQLREQAAGIVSNDKGGPALAGFKGRTLHEISLEESIRYKPGDQIEAWLNRVLCLDATSSHRFASGMPPPKECQLLYVNRDTLFSFHKASEVFLHSLMSIYVAAHYKNSPNDLQMLSDAPAHHLFVLMGPVSEAQTHLPECAAAGLRKTQYDRPLRSDFESLPNGRMDGSNQHLPGRYWQDRPFNESMESNKTRETFHASPSGARVAMPLGNVYRYPDSLNYEATERPMQSSYSSSSYQQYSSYEQPKNSSVSARDSPYISDPRAAIRVYATQTPAYTLMKPQHHIESYRQDYTYNSSTGPRKRVDEGIKFARELRDQGLTRSQRIANQFQQSHLRDVPPPPSLNTLYQQSHLRDVPPPPSLNTLYQQTRRQGGDQIDSLIRDMEWKMKTGVGAAGDKTCNTCKTADISSVGEVQFRHRMQTRRQGGDQIDSLIRDMEWKMKTGVGAAGDSAAHGNCFPLIELLERGLCIFAQRSLPNAPLRMDLIPILVHNQPYSLIVQPRTFTNEMNPKKRMRSRIAA</sequence>
<evidence type="ECO:0000256" key="6">
    <source>
        <dbReference type="ARBA" id="ARBA00023315"/>
    </source>
</evidence>
<feature type="compositionally biased region" description="Pro residues" evidence="7">
    <location>
        <begin position="104"/>
        <end position="117"/>
    </location>
</feature>
<evidence type="ECO:0000256" key="4">
    <source>
        <dbReference type="ARBA" id="ARBA00022741"/>
    </source>
</evidence>
<dbReference type="GO" id="GO:0030686">
    <property type="term" value="C:90S preribosome"/>
    <property type="evidence" value="ECO:0007669"/>
    <property type="project" value="TreeGrafter"/>
</dbReference>
<reference evidence="10 11" key="1">
    <citation type="submission" date="2014-11" db="EMBL/GenBank/DDBJ databases">
        <title>Genetic blueprint of the zoonotic pathogen Toxocara canis.</title>
        <authorList>
            <person name="Zhu X.-Q."/>
            <person name="Korhonen P.K."/>
            <person name="Cai H."/>
            <person name="Young N.D."/>
            <person name="Nejsum P."/>
            <person name="von Samson-Himmelstjerna G."/>
            <person name="Boag P.R."/>
            <person name="Tan P."/>
            <person name="Li Q."/>
            <person name="Min J."/>
            <person name="Yang Y."/>
            <person name="Wang X."/>
            <person name="Fang X."/>
            <person name="Hall R.S."/>
            <person name="Hofmann A."/>
            <person name="Sternberg P.W."/>
            <person name="Jex A.R."/>
            <person name="Gasser R.B."/>
        </authorList>
    </citation>
    <scope>NUCLEOTIDE SEQUENCE [LARGE SCALE GENOMIC DNA]</scope>
    <source>
        <strain evidence="10">PN_DK_2014</strain>
    </source>
</reference>
<evidence type="ECO:0000259" key="9">
    <source>
        <dbReference type="Pfam" id="PF13718"/>
    </source>
</evidence>
<evidence type="ECO:0000256" key="1">
    <source>
        <dbReference type="ARBA" id="ARBA00004604"/>
    </source>
</evidence>
<keyword evidence="6" id="KW-0012">Acyltransferase</keyword>
<dbReference type="Gene3D" id="3.40.50.300">
    <property type="entry name" value="P-loop containing nucleotide triphosphate hydrolases"/>
    <property type="match status" value="1"/>
</dbReference>
<feature type="region of interest" description="Disordered" evidence="7">
    <location>
        <begin position="500"/>
        <end position="531"/>
    </location>
</feature>
<feature type="compositionally biased region" description="Polar residues" evidence="7">
    <location>
        <begin position="519"/>
        <end position="528"/>
    </location>
</feature>
<evidence type="ECO:0000256" key="3">
    <source>
        <dbReference type="ARBA" id="ARBA00022694"/>
    </source>
</evidence>
<gene>
    <name evidence="10" type="primary">nat10</name>
    <name evidence="10" type="ORF">Tcan_17718</name>
</gene>
<evidence type="ECO:0000313" key="10">
    <source>
        <dbReference type="EMBL" id="KHN86104.1"/>
    </source>
</evidence>
<comment type="caution">
    <text evidence="10">The sequence shown here is derived from an EMBL/GenBank/DDBJ whole genome shotgun (WGS) entry which is preliminary data.</text>
</comment>
<feature type="region of interest" description="Disordered" evidence="7">
    <location>
        <begin position="430"/>
        <end position="452"/>
    </location>
</feature>
<keyword evidence="4" id="KW-0547">Nucleotide-binding</keyword>
<dbReference type="Proteomes" id="UP000031036">
    <property type="component" value="Unassembled WGS sequence"/>
</dbReference>
<keyword evidence="2 10" id="KW-0808">Transferase</keyword>
<dbReference type="Gene3D" id="3.40.630.30">
    <property type="match status" value="1"/>
</dbReference>
<dbReference type="PANTHER" id="PTHR10925">
    <property type="entry name" value="N-ACETYLTRANSFERASE 10"/>
    <property type="match status" value="1"/>
</dbReference>
<dbReference type="GO" id="GO:1990883">
    <property type="term" value="F:18S rRNA cytidine N-acetyltransferase activity"/>
    <property type="evidence" value="ECO:0007669"/>
    <property type="project" value="TreeGrafter"/>
</dbReference>
<comment type="subcellular location">
    <subcellularLocation>
        <location evidence="1">Nucleus</location>
        <location evidence="1">Nucleolus</location>
    </subcellularLocation>
</comment>